<protein>
    <submittedName>
        <fullName evidence="1">Uncharacterized protein</fullName>
    </submittedName>
</protein>
<gene>
    <name evidence="1" type="ORF">C2845_PM15G04030</name>
</gene>
<sequence length="212" mass="24209">MWPNEVVKVEVINGDGFLTNDNGLKRWRLICGLITRQRVGINVKIEDVDQPTRKGLFEIMKKYLEFPEGTFEAQMNRVRGAALKSIAKLHRHFKSNLTSDGSKRLADRVIELKDQEIGVREHDILSTAIDMPEHRGRVRGVSSLKGWKEGYDKDNEGLWKKKKRTSMDPNRLKKEIMDEIFGKLRAAGIDVDAALGAPLARAVAPLRRWNNH</sequence>
<dbReference type="PANTHER" id="PTHR33018:SF34">
    <property type="entry name" value="OS02G0472350 PROTEIN"/>
    <property type="match status" value="1"/>
</dbReference>
<dbReference type="EMBL" id="PQIB02000013">
    <property type="protein sequence ID" value="RLM74815.1"/>
    <property type="molecule type" value="Genomic_DNA"/>
</dbReference>
<organism evidence="1 2">
    <name type="scientific">Panicum miliaceum</name>
    <name type="common">Proso millet</name>
    <name type="synonym">Broomcorn millet</name>
    <dbReference type="NCBI Taxonomy" id="4540"/>
    <lineage>
        <taxon>Eukaryota</taxon>
        <taxon>Viridiplantae</taxon>
        <taxon>Streptophyta</taxon>
        <taxon>Embryophyta</taxon>
        <taxon>Tracheophyta</taxon>
        <taxon>Spermatophyta</taxon>
        <taxon>Magnoliopsida</taxon>
        <taxon>Liliopsida</taxon>
        <taxon>Poales</taxon>
        <taxon>Poaceae</taxon>
        <taxon>PACMAD clade</taxon>
        <taxon>Panicoideae</taxon>
        <taxon>Panicodae</taxon>
        <taxon>Paniceae</taxon>
        <taxon>Panicinae</taxon>
        <taxon>Panicum</taxon>
        <taxon>Panicum sect. Panicum</taxon>
    </lineage>
</organism>
<name>A0A3L6Q829_PANMI</name>
<keyword evidence="2" id="KW-1185">Reference proteome</keyword>
<evidence type="ECO:0000313" key="1">
    <source>
        <dbReference type="EMBL" id="RLM74815.1"/>
    </source>
</evidence>
<accession>A0A3L6Q829</accession>
<dbReference type="AlphaFoldDB" id="A0A3L6Q829"/>
<reference evidence="2" key="1">
    <citation type="journal article" date="2019" name="Nat. Commun.">
        <title>The genome of broomcorn millet.</title>
        <authorList>
            <person name="Zou C."/>
            <person name="Miki D."/>
            <person name="Li D."/>
            <person name="Tang Q."/>
            <person name="Xiao L."/>
            <person name="Rajput S."/>
            <person name="Deng P."/>
            <person name="Jia W."/>
            <person name="Huang R."/>
            <person name="Zhang M."/>
            <person name="Sun Y."/>
            <person name="Hu J."/>
            <person name="Fu X."/>
            <person name="Schnable P.S."/>
            <person name="Li F."/>
            <person name="Zhang H."/>
            <person name="Feng B."/>
            <person name="Zhu X."/>
            <person name="Liu R."/>
            <person name="Schnable J.C."/>
            <person name="Zhu J.-K."/>
            <person name="Zhang H."/>
        </authorList>
    </citation>
    <scope>NUCLEOTIDE SEQUENCE [LARGE SCALE GENOMIC DNA]</scope>
</reference>
<dbReference type="PANTHER" id="PTHR33018">
    <property type="entry name" value="OS10G0338966 PROTEIN-RELATED"/>
    <property type="match status" value="1"/>
</dbReference>
<comment type="caution">
    <text evidence="1">The sequence shown here is derived from an EMBL/GenBank/DDBJ whole genome shotgun (WGS) entry which is preliminary data.</text>
</comment>
<dbReference type="Proteomes" id="UP000275267">
    <property type="component" value="Unassembled WGS sequence"/>
</dbReference>
<evidence type="ECO:0000313" key="2">
    <source>
        <dbReference type="Proteomes" id="UP000275267"/>
    </source>
</evidence>
<proteinExistence type="predicted"/>